<dbReference type="Proteomes" id="UP000436088">
    <property type="component" value="Unassembled WGS sequence"/>
</dbReference>
<comment type="caution">
    <text evidence="3">The sequence shown here is derived from an EMBL/GenBank/DDBJ whole genome shotgun (WGS) entry which is preliminary data.</text>
</comment>
<feature type="region of interest" description="Disordered" evidence="1">
    <location>
        <begin position="1"/>
        <end position="25"/>
    </location>
</feature>
<dbReference type="PANTHER" id="PTHR31472:SF8">
    <property type="entry name" value="EXPRESSED PROTEIN"/>
    <property type="match status" value="1"/>
</dbReference>
<organism evidence="3 4">
    <name type="scientific">Hibiscus syriacus</name>
    <name type="common">Rose of Sharon</name>
    <dbReference type="NCBI Taxonomy" id="106335"/>
    <lineage>
        <taxon>Eukaryota</taxon>
        <taxon>Viridiplantae</taxon>
        <taxon>Streptophyta</taxon>
        <taxon>Embryophyta</taxon>
        <taxon>Tracheophyta</taxon>
        <taxon>Spermatophyta</taxon>
        <taxon>Magnoliopsida</taxon>
        <taxon>eudicotyledons</taxon>
        <taxon>Gunneridae</taxon>
        <taxon>Pentapetalae</taxon>
        <taxon>rosids</taxon>
        <taxon>malvids</taxon>
        <taxon>Malvales</taxon>
        <taxon>Malvaceae</taxon>
        <taxon>Malvoideae</taxon>
        <taxon>Hibiscus</taxon>
    </lineage>
</organism>
<evidence type="ECO:0000259" key="2">
    <source>
        <dbReference type="Pfam" id="PF21473"/>
    </source>
</evidence>
<feature type="domain" description="Single-stranded DNA binding protein Ssb-like OB fold" evidence="2">
    <location>
        <begin position="32"/>
        <end position="116"/>
    </location>
</feature>
<proteinExistence type="predicted"/>
<dbReference type="InterPro" id="IPR048970">
    <property type="entry name" value="OB_Ssb-like"/>
</dbReference>
<feature type="compositionally biased region" description="Basic and acidic residues" evidence="1">
    <location>
        <begin position="11"/>
        <end position="25"/>
    </location>
</feature>
<sequence>METTKGTQKQQEQEQKKPTEKRKPVFVKVDKLKPGTNGHTLLAKLLSSNLVLQKGPPASQNLSQTSVAECLVGDDTGTILFTAFKFMKPGVTVTLRNAKIDMFNGSKRLAVDKWGESMSLLLLTLLLKKITIYLL</sequence>
<evidence type="ECO:0000313" key="4">
    <source>
        <dbReference type="Proteomes" id="UP000436088"/>
    </source>
</evidence>
<evidence type="ECO:0000256" key="1">
    <source>
        <dbReference type="SAM" id="MobiDB-lite"/>
    </source>
</evidence>
<dbReference type="PANTHER" id="PTHR31472">
    <property type="entry name" value="OS05G0244600 PROTEIN"/>
    <property type="match status" value="1"/>
</dbReference>
<gene>
    <name evidence="3" type="ORF">F3Y22_tig00004072pilonHSYRG00134</name>
</gene>
<dbReference type="SUPFAM" id="SSF50249">
    <property type="entry name" value="Nucleic acid-binding proteins"/>
    <property type="match status" value="1"/>
</dbReference>
<reference evidence="3" key="1">
    <citation type="submission" date="2019-09" db="EMBL/GenBank/DDBJ databases">
        <title>Draft genome information of white flower Hibiscus syriacus.</title>
        <authorList>
            <person name="Kim Y.-M."/>
        </authorList>
    </citation>
    <scope>NUCLEOTIDE SEQUENCE [LARGE SCALE GENOMIC DNA]</scope>
    <source>
        <strain evidence="3">YM2019G1</strain>
    </source>
</reference>
<dbReference type="InterPro" id="IPR012340">
    <property type="entry name" value="NA-bd_OB-fold"/>
</dbReference>
<name>A0A6A3CH83_HIBSY</name>
<dbReference type="AlphaFoldDB" id="A0A6A3CH83"/>
<protein>
    <submittedName>
        <fullName evidence="3">Drought-responsive family protein</fullName>
    </submittedName>
</protein>
<feature type="compositionally biased region" description="Low complexity" evidence="1">
    <location>
        <begin position="1"/>
        <end position="10"/>
    </location>
</feature>
<dbReference type="Gene3D" id="2.40.50.140">
    <property type="entry name" value="Nucleic acid-binding proteins"/>
    <property type="match status" value="1"/>
</dbReference>
<accession>A0A6A3CH83</accession>
<evidence type="ECO:0000313" key="3">
    <source>
        <dbReference type="EMBL" id="KAE8728775.1"/>
    </source>
</evidence>
<keyword evidence="4" id="KW-1185">Reference proteome</keyword>
<dbReference type="EMBL" id="VEPZ02000247">
    <property type="protein sequence ID" value="KAE8728775.1"/>
    <property type="molecule type" value="Genomic_DNA"/>
</dbReference>
<dbReference type="CDD" id="cd04491">
    <property type="entry name" value="SoSSB_OBF"/>
    <property type="match status" value="1"/>
</dbReference>
<dbReference type="Pfam" id="PF21473">
    <property type="entry name" value="OB_Ssb-like"/>
    <property type="match status" value="1"/>
</dbReference>